<dbReference type="InterPro" id="IPR043129">
    <property type="entry name" value="ATPase_NBD"/>
</dbReference>
<dbReference type="PATRIC" id="fig|1515334.3.peg.1173"/>
<sequence length="943" mass="107668">MFRLVPNSGIQFFDFEFNVKDFRSIRFSVVREERTLRFSRLQLHEDGESYIDESGRPVADDDQVSGSVEAALRDFAGQWLPLPFFRNDRTGPLNWARAYFPRKQRSADVKIVLVFDTTLGEHESGRALEGDELNRIASLMPVESDVVAGETTFGVPKDHEGIRTFFEQRWVGDWIKKSWVRPERINPEAEEIRNRKALANYLALLYSFGSSETVDFPRCRFIDNTADSTHRPIDVDLVLDIGNSRTFGLLIEDDEREPHVDLTRSYPLEFRDISQPDQVHNRPFESRVEFCKPFFGPANLSRLTGRRSAFQWPSAVRIGDEAVRLSHEYSSVNGVTGMSSPKRYLWSRTPVSVEWRFNSGGRESEDSALDTGGYFRNFAADGEYLADVPDALPAVTASFSRSSVMTFFLMELLLQVLREINSPSRREKQGQQLQARRLRRIVLTMPTAMTRPERSILRRRVETAIKEVWQGLNFAPDTQPKLQMQWDEASATQAVFVYNEVVERFFGDTASFMYASSRPEARDRPLRIVSLDIGGGTSDLIISSYRNDERSLTPRQEFREGFQCAGDDIVKAVIENHVIPALTEYLAKQDVPGAKNFVVSRLGAVRAGESAKRLIRRQQFSQQVLTPFAYWLLEAHEGSDRFGEDLQLSASWDRVFGETQPTREVLDHICEIDGLAEPVDLSGFSFSVTSAQLTHTVYKVMEPFIDCLAEATYYFDCDFMLLAGRPSRFPALRAMIAQRMPVMPERIVTMHDYEVGAWYPFRNFNDEIGDPKTCAAVGAMICALSEGQLNDFHMRTSELTMRSTARYIGQMNQGRIREDQLLFRNVDMEQDDQSIEDAVFRCHPPVALGFRQLDLDRWPATMLYNVTLSKSNLERDPPSVMDVTLTRLRPEDDPLEKLFEIEAIVDGNKEDLPRGLVRMNLQTMVTTDVHWAESGSFNLGGMM</sequence>
<dbReference type="AlphaFoldDB" id="A0A0B3S6I2"/>
<reference evidence="1 2" key="1">
    <citation type="submission" date="2014-10" db="EMBL/GenBank/DDBJ databases">
        <title>Genome sequence of Ponticoccus sp. strain UMTAT08 isolated from clonal culture of toxic dinoflagellate Alexandrium tamiyavanichii.</title>
        <authorList>
            <person name="Gan H.Y."/>
            <person name="Muhd D.-D."/>
            <person name="Mohd Noor M.E."/>
            <person name="Yeong Y.S."/>
            <person name="Usup G."/>
        </authorList>
    </citation>
    <scope>NUCLEOTIDE SEQUENCE [LARGE SCALE GENOMIC DNA]</scope>
    <source>
        <strain evidence="1 2">UMTAT08</strain>
    </source>
</reference>
<dbReference type="Pfam" id="PF07520">
    <property type="entry name" value="SrfB"/>
    <property type="match status" value="1"/>
</dbReference>
<organism evidence="1 2">
    <name type="scientific">Mameliella alba</name>
    <dbReference type="NCBI Taxonomy" id="561184"/>
    <lineage>
        <taxon>Bacteria</taxon>
        <taxon>Pseudomonadati</taxon>
        <taxon>Pseudomonadota</taxon>
        <taxon>Alphaproteobacteria</taxon>
        <taxon>Rhodobacterales</taxon>
        <taxon>Roseobacteraceae</taxon>
        <taxon>Mameliella</taxon>
    </lineage>
</organism>
<gene>
    <name evidence="1" type="primary">srfB</name>
    <name evidence="1" type="ORF">OA50_01169</name>
</gene>
<dbReference type="Proteomes" id="UP000030960">
    <property type="component" value="Unassembled WGS sequence"/>
</dbReference>
<proteinExistence type="predicted"/>
<dbReference type="GeneID" id="66501141"/>
<evidence type="ECO:0000313" key="2">
    <source>
        <dbReference type="Proteomes" id="UP000030960"/>
    </source>
</evidence>
<dbReference type="STRING" id="561184.SAMN05216376_105340"/>
<dbReference type="RefSeq" id="WP_043138415.1">
    <property type="nucleotide sequence ID" value="NZ_BMGQ01000001.1"/>
</dbReference>
<protein>
    <submittedName>
        <fullName evidence="1">Putative virulence factor SrfB</fullName>
    </submittedName>
</protein>
<dbReference type="SUPFAM" id="SSF53067">
    <property type="entry name" value="Actin-like ATPase domain"/>
    <property type="match status" value="1"/>
</dbReference>
<keyword evidence="2" id="KW-1185">Reference proteome</keyword>
<accession>A0A0B3S6I2</accession>
<comment type="caution">
    <text evidence="1">The sequence shown here is derived from an EMBL/GenBank/DDBJ whole genome shotgun (WGS) entry which is preliminary data.</text>
</comment>
<accession>A0A225PW75</accession>
<dbReference type="EMBL" id="JSUQ01000003">
    <property type="protein sequence ID" value="KHQ54573.1"/>
    <property type="molecule type" value="Genomic_DNA"/>
</dbReference>
<dbReference type="InterPro" id="IPR009216">
    <property type="entry name" value="Virulence_factor_SrfB"/>
</dbReference>
<evidence type="ECO:0000313" key="1">
    <source>
        <dbReference type="EMBL" id="KHQ54573.1"/>
    </source>
</evidence>
<dbReference type="OrthoDB" id="5437169at2"/>
<name>A0A0B3S6I2_9RHOB</name>